<organism evidence="1 2">
    <name type="scientific">Nocardia wallacei</name>
    <dbReference type="NCBI Taxonomy" id="480035"/>
    <lineage>
        <taxon>Bacteria</taxon>
        <taxon>Bacillati</taxon>
        <taxon>Actinomycetota</taxon>
        <taxon>Actinomycetes</taxon>
        <taxon>Mycobacteriales</taxon>
        <taxon>Nocardiaceae</taxon>
        <taxon>Nocardia</taxon>
    </lineage>
</organism>
<dbReference type="InterPro" id="IPR046053">
    <property type="entry name" value="DUF6011"/>
</dbReference>
<dbReference type="GeneID" id="80351577"/>
<dbReference type="AlphaFoldDB" id="A0A7G1KZJ9"/>
<sequence>MAAPDEEPTVRLVVHCRRCGGWLLSAASVSAGIGPTCAVRERAEQRAAAVRPLTLFEVAA</sequence>
<dbReference type="KEGG" id="nwl:NWFMUON74_72110"/>
<dbReference type="Proteomes" id="UP000516173">
    <property type="component" value="Plasmid pFMUON74"/>
</dbReference>
<gene>
    <name evidence="1" type="ORF">NWFMUON74_72110</name>
</gene>
<keyword evidence="1" id="KW-0614">Plasmid</keyword>
<name>A0A7G1KZJ9_9NOCA</name>
<evidence type="ECO:0000313" key="2">
    <source>
        <dbReference type="Proteomes" id="UP000516173"/>
    </source>
</evidence>
<geneLocation type="plasmid" evidence="1 2">
    <name>pFMUON74</name>
</geneLocation>
<proteinExistence type="predicted"/>
<dbReference type="EMBL" id="AP023397">
    <property type="protein sequence ID" value="BCK59439.1"/>
    <property type="molecule type" value="Genomic_DNA"/>
</dbReference>
<dbReference type="Pfam" id="PF19474">
    <property type="entry name" value="DUF6011"/>
    <property type="match status" value="1"/>
</dbReference>
<accession>A0A7G1KZJ9</accession>
<dbReference type="RefSeq" id="WP_187689646.1">
    <property type="nucleotide sequence ID" value="NZ_AP023397.1"/>
</dbReference>
<reference evidence="1 2" key="1">
    <citation type="submission" date="2020-08" db="EMBL/GenBank/DDBJ databases">
        <title>Genome Sequencing of Nocardia wallacei strain FMUON74 and assembly.</title>
        <authorList>
            <person name="Toyokawa M."/>
            <person name="Uesaka K."/>
        </authorList>
    </citation>
    <scope>NUCLEOTIDE SEQUENCE [LARGE SCALE GENOMIC DNA]</scope>
    <source>
        <strain evidence="1 2">FMUON74</strain>
        <plasmid evidence="1 2">pFMUON74</plasmid>
    </source>
</reference>
<keyword evidence="2" id="KW-1185">Reference proteome</keyword>
<evidence type="ECO:0000313" key="1">
    <source>
        <dbReference type="EMBL" id="BCK59439.1"/>
    </source>
</evidence>
<protein>
    <submittedName>
        <fullName evidence="1">Uncharacterized protein</fullName>
    </submittedName>
</protein>